<reference evidence="10" key="1">
    <citation type="submission" date="2018-02" db="EMBL/GenBank/DDBJ databases">
        <title>Rhizophora mucronata_Transcriptome.</title>
        <authorList>
            <person name="Meera S.P."/>
            <person name="Sreeshan A."/>
            <person name="Augustine A."/>
        </authorList>
    </citation>
    <scope>NUCLEOTIDE SEQUENCE</scope>
    <source>
        <tissue evidence="10">Leaf</tissue>
    </source>
</reference>
<dbReference type="SMART" id="SM00355">
    <property type="entry name" value="ZnF_C2H2"/>
    <property type="match status" value="2"/>
</dbReference>
<feature type="domain" description="U1-type" evidence="9">
    <location>
        <begin position="114"/>
        <end position="148"/>
    </location>
</feature>
<evidence type="ECO:0000256" key="6">
    <source>
        <dbReference type="ARBA" id="ARBA00023242"/>
    </source>
</evidence>
<dbReference type="InterPro" id="IPR051868">
    <property type="entry name" value="ZN346_ZMAT4"/>
</dbReference>
<sequence length="257" mass="27285">MAASSTTATILRPPDMADSYASLSSHPQGQAPELSAYYLDPNAQNWALKEAVWQYGSDPAAVGGAVVFSVPPNGAEQSTIAHPGSSVWTNLTLRPQGNGLWKKQQKKTKVTKVVQSAYCEVCKVDCNSKDVLDQHKLGKKHKKNLEKLQAVAAVGSSVSVGSNNPIIGPQENPDKGKAVSKPNSKRKAAQPLEDLETKKRKVLEGGAAAEAVRTCTICNVVCNSETVFSHHLAGQKHAAMLKKHAATTPGAATITRI</sequence>
<evidence type="ECO:0000256" key="1">
    <source>
        <dbReference type="ARBA" id="ARBA00004123"/>
    </source>
</evidence>
<evidence type="ECO:0000259" key="9">
    <source>
        <dbReference type="SMART" id="SM00451"/>
    </source>
</evidence>
<keyword evidence="4" id="KW-0863">Zinc-finger</keyword>
<evidence type="ECO:0000259" key="8">
    <source>
        <dbReference type="SMART" id="SM00355"/>
    </source>
</evidence>
<name>A0A2P2P6D0_RHIMU</name>
<dbReference type="AlphaFoldDB" id="A0A2P2P6D0"/>
<dbReference type="Gene3D" id="3.30.160.60">
    <property type="entry name" value="Classic Zinc Finger"/>
    <property type="match status" value="2"/>
</dbReference>
<evidence type="ECO:0000256" key="4">
    <source>
        <dbReference type="ARBA" id="ARBA00022771"/>
    </source>
</evidence>
<keyword evidence="6" id="KW-0539">Nucleus</keyword>
<keyword evidence="5" id="KW-0862">Zinc</keyword>
<dbReference type="SUPFAM" id="SSF57667">
    <property type="entry name" value="beta-beta-alpha zinc fingers"/>
    <property type="match status" value="2"/>
</dbReference>
<feature type="domain" description="C2H2-type" evidence="8">
    <location>
        <begin position="213"/>
        <end position="237"/>
    </location>
</feature>
<dbReference type="Pfam" id="PF12874">
    <property type="entry name" value="zf-met"/>
    <property type="match status" value="2"/>
</dbReference>
<dbReference type="InterPro" id="IPR013087">
    <property type="entry name" value="Znf_C2H2_type"/>
</dbReference>
<evidence type="ECO:0000256" key="7">
    <source>
        <dbReference type="SAM" id="MobiDB-lite"/>
    </source>
</evidence>
<keyword evidence="2" id="KW-0479">Metal-binding</keyword>
<dbReference type="SMART" id="SM00451">
    <property type="entry name" value="ZnF_U1"/>
    <property type="match status" value="2"/>
</dbReference>
<evidence type="ECO:0000313" key="10">
    <source>
        <dbReference type="EMBL" id="MBX50314.1"/>
    </source>
</evidence>
<organism evidence="10">
    <name type="scientific">Rhizophora mucronata</name>
    <name type="common">Asiatic mangrove</name>
    <dbReference type="NCBI Taxonomy" id="61149"/>
    <lineage>
        <taxon>Eukaryota</taxon>
        <taxon>Viridiplantae</taxon>
        <taxon>Streptophyta</taxon>
        <taxon>Embryophyta</taxon>
        <taxon>Tracheophyta</taxon>
        <taxon>Spermatophyta</taxon>
        <taxon>Magnoliopsida</taxon>
        <taxon>eudicotyledons</taxon>
        <taxon>Gunneridae</taxon>
        <taxon>Pentapetalae</taxon>
        <taxon>rosids</taxon>
        <taxon>fabids</taxon>
        <taxon>Malpighiales</taxon>
        <taxon>Rhizophoraceae</taxon>
        <taxon>Rhizophora</taxon>
    </lineage>
</organism>
<feature type="region of interest" description="Disordered" evidence="7">
    <location>
        <begin position="162"/>
        <end position="195"/>
    </location>
</feature>
<feature type="domain" description="C2H2-type" evidence="8">
    <location>
        <begin position="117"/>
        <end position="141"/>
    </location>
</feature>
<dbReference type="PANTHER" id="PTHR46144:SF6">
    <property type="entry name" value="C2H2-TYPE DOMAIN-CONTAINING PROTEIN"/>
    <property type="match status" value="1"/>
</dbReference>
<evidence type="ECO:0000256" key="5">
    <source>
        <dbReference type="ARBA" id="ARBA00022833"/>
    </source>
</evidence>
<evidence type="ECO:0000256" key="3">
    <source>
        <dbReference type="ARBA" id="ARBA00022737"/>
    </source>
</evidence>
<dbReference type="InterPro" id="IPR003604">
    <property type="entry name" value="Matrin/U1-like-C_Znf_C2H2"/>
</dbReference>
<dbReference type="EMBL" id="GGEC01069830">
    <property type="protein sequence ID" value="MBX50314.1"/>
    <property type="molecule type" value="Transcribed_RNA"/>
</dbReference>
<keyword evidence="3" id="KW-0677">Repeat</keyword>
<dbReference type="InterPro" id="IPR036236">
    <property type="entry name" value="Znf_C2H2_sf"/>
</dbReference>
<dbReference type="GO" id="GO:0003676">
    <property type="term" value="F:nucleic acid binding"/>
    <property type="evidence" value="ECO:0007669"/>
    <property type="project" value="InterPro"/>
</dbReference>
<evidence type="ECO:0000256" key="2">
    <source>
        <dbReference type="ARBA" id="ARBA00022723"/>
    </source>
</evidence>
<proteinExistence type="predicted"/>
<dbReference type="GO" id="GO:0005634">
    <property type="term" value="C:nucleus"/>
    <property type="evidence" value="ECO:0007669"/>
    <property type="project" value="UniProtKB-SubCell"/>
</dbReference>
<feature type="region of interest" description="Disordered" evidence="7">
    <location>
        <begin position="1"/>
        <end position="29"/>
    </location>
</feature>
<accession>A0A2P2P6D0</accession>
<dbReference type="GO" id="GO:0008270">
    <property type="term" value="F:zinc ion binding"/>
    <property type="evidence" value="ECO:0007669"/>
    <property type="project" value="UniProtKB-KW"/>
</dbReference>
<feature type="domain" description="U1-type" evidence="9">
    <location>
        <begin position="210"/>
        <end position="244"/>
    </location>
</feature>
<protein>
    <submittedName>
        <fullName evidence="10">Uncharacterized protein</fullName>
    </submittedName>
</protein>
<comment type="subcellular location">
    <subcellularLocation>
        <location evidence="1">Nucleus</location>
    </subcellularLocation>
</comment>
<dbReference type="PANTHER" id="PTHR46144">
    <property type="entry name" value="ZINC FINGER PROTEIN 385B-LIKE"/>
    <property type="match status" value="1"/>
</dbReference>